<dbReference type="InParanoid" id="A0A078AWC7"/>
<feature type="compositionally biased region" description="Polar residues" evidence="1">
    <location>
        <begin position="200"/>
        <end position="219"/>
    </location>
</feature>
<feature type="compositionally biased region" description="Basic and acidic residues" evidence="1">
    <location>
        <begin position="184"/>
        <end position="195"/>
    </location>
</feature>
<sequence length="219" mass="25022">MSVFQGFNFETVQRRNAQPQATDRQRKLKFQLKICKFEHYQAAVLNNAKSVEAFVRSTLESDVSQNLGGYYKMANINMKERILECIQNLVQSRTLQASSQKILEQQLKNILNNQLVQKNIVQEQTMAGGNKEQEEITPQTQKQGSIVLLSCTQEIQSQQNPIEGLNEEEADASKTKLGKRPRSQQKDSNHQNKLDEFEDQSTVSSLQLQKRLSNGQVIH</sequence>
<dbReference type="AlphaFoldDB" id="A0A078AWC7"/>
<organism evidence="2 3">
    <name type="scientific">Stylonychia lemnae</name>
    <name type="common">Ciliate</name>
    <dbReference type="NCBI Taxonomy" id="5949"/>
    <lineage>
        <taxon>Eukaryota</taxon>
        <taxon>Sar</taxon>
        <taxon>Alveolata</taxon>
        <taxon>Ciliophora</taxon>
        <taxon>Intramacronucleata</taxon>
        <taxon>Spirotrichea</taxon>
        <taxon>Stichotrichia</taxon>
        <taxon>Sporadotrichida</taxon>
        <taxon>Oxytrichidae</taxon>
        <taxon>Stylonychinae</taxon>
        <taxon>Stylonychia</taxon>
    </lineage>
</organism>
<gene>
    <name evidence="2" type="primary">Contig2985.g3192</name>
    <name evidence="2" type="ORF">STYLEM_14621</name>
</gene>
<name>A0A078AWC7_STYLE</name>
<feature type="region of interest" description="Disordered" evidence="1">
    <location>
        <begin position="158"/>
        <end position="219"/>
    </location>
</feature>
<reference evidence="2 3" key="1">
    <citation type="submission" date="2014-06" db="EMBL/GenBank/DDBJ databases">
        <authorList>
            <person name="Swart Estienne"/>
        </authorList>
    </citation>
    <scope>NUCLEOTIDE SEQUENCE [LARGE SCALE GENOMIC DNA]</scope>
    <source>
        <strain evidence="2 3">130c</strain>
    </source>
</reference>
<evidence type="ECO:0000313" key="2">
    <source>
        <dbReference type="EMBL" id="CDW85542.1"/>
    </source>
</evidence>
<dbReference type="EMBL" id="CCKQ01013830">
    <property type="protein sequence ID" value="CDW85542.1"/>
    <property type="molecule type" value="Genomic_DNA"/>
</dbReference>
<proteinExistence type="predicted"/>
<evidence type="ECO:0000313" key="3">
    <source>
        <dbReference type="Proteomes" id="UP000039865"/>
    </source>
</evidence>
<evidence type="ECO:0000256" key="1">
    <source>
        <dbReference type="SAM" id="MobiDB-lite"/>
    </source>
</evidence>
<accession>A0A078AWC7</accession>
<protein>
    <submittedName>
        <fullName evidence="2">Uncharacterized protein</fullName>
    </submittedName>
</protein>
<dbReference type="Proteomes" id="UP000039865">
    <property type="component" value="Unassembled WGS sequence"/>
</dbReference>
<keyword evidence="3" id="KW-1185">Reference proteome</keyword>